<dbReference type="PANTHER" id="PTHR30023">
    <property type="entry name" value="D-ALANYL-D-ALANINE CARBOXYPEPTIDASE"/>
    <property type="match status" value="1"/>
</dbReference>
<dbReference type="AlphaFoldDB" id="A0A831PKH0"/>
<feature type="signal peptide" evidence="3">
    <location>
        <begin position="1"/>
        <end position="20"/>
    </location>
</feature>
<dbReference type="Gene3D" id="3.40.710.10">
    <property type="entry name" value="DD-peptidase/beta-lactamase superfamily"/>
    <property type="match status" value="1"/>
</dbReference>
<feature type="non-terminal residue" evidence="4">
    <location>
        <position position="179"/>
    </location>
</feature>
<evidence type="ECO:0000256" key="2">
    <source>
        <dbReference type="ARBA" id="ARBA00022801"/>
    </source>
</evidence>
<keyword evidence="3" id="KW-0732">Signal</keyword>
<evidence type="ECO:0000313" key="4">
    <source>
        <dbReference type="EMBL" id="HDR52849.1"/>
    </source>
</evidence>
<dbReference type="SUPFAM" id="SSF56601">
    <property type="entry name" value="beta-lactamase/transpeptidase-like"/>
    <property type="match status" value="1"/>
</dbReference>
<dbReference type="GO" id="GO:0004185">
    <property type="term" value="F:serine-type carboxypeptidase activity"/>
    <property type="evidence" value="ECO:0007669"/>
    <property type="project" value="InterPro"/>
</dbReference>
<dbReference type="InterPro" id="IPR000667">
    <property type="entry name" value="Peptidase_S13"/>
</dbReference>
<dbReference type="Pfam" id="PF02113">
    <property type="entry name" value="Peptidase_S13"/>
    <property type="match status" value="1"/>
</dbReference>
<dbReference type="GO" id="GO:0000270">
    <property type="term" value="P:peptidoglycan metabolic process"/>
    <property type="evidence" value="ECO:0007669"/>
    <property type="project" value="TreeGrafter"/>
</dbReference>
<evidence type="ECO:0000256" key="1">
    <source>
        <dbReference type="ARBA" id="ARBA00006096"/>
    </source>
</evidence>
<accession>A0A831PKH0</accession>
<dbReference type="EMBL" id="DSDK01000827">
    <property type="protein sequence ID" value="HDR52849.1"/>
    <property type="molecule type" value="Genomic_DNA"/>
</dbReference>
<reference evidence="4" key="1">
    <citation type="journal article" date="2020" name="mSystems">
        <title>Genome- and Community-Level Interaction Insights into Carbon Utilization and Element Cycling Functions of Hydrothermarchaeota in Hydrothermal Sediment.</title>
        <authorList>
            <person name="Zhou Z."/>
            <person name="Liu Y."/>
            <person name="Xu W."/>
            <person name="Pan J."/>
            <person name="Luo Z.H."/>
            <person name="Li M."/>
        </authorList>
    </citation>
    <scope>NUCLEOTIDE SEQUENCE [LARGE SCALE GENOMIC DNA]</scope>
    <source>
        <strain evidence="4">SpSt-1217</strain>
    </source>
</reference>
<keyword evidence="2" id="KW-0378">Hydrolase</keyword>
<gene>
    <name evidence="4" type="ORF">ENN90_14725</name>
</gene>
<feature type="chain" id="PRO_5032293187" evidence="3">
    <location>
        <begin position="21"/>
        <end position="179"/>
    </location>
</feature>
<name>A0A831PKH0_9BACT</name>
<sequence length="179" mass="20103">MKVRFFLVFFFIFLNSSLMAQTGFEKQMHHFLTHPDYKNASVGILVSELETGNTVFKLNADKLLIPASVMKVLTSATALEILGPDYRFQTRLGYAGIIENGTLKGDLIIIGGGDPALGSEYFSDQYFAPHFMETWAEKIRAAGIRRVDGRLILDTSLYDSEKIPPTWVWEDMGNYYGSG</sequence>
<keyword evidence="4" id="KW-0121">Carboxypeptidase</keyword>
<keyword evidence="4" id="KW-0645">Protease</keyword>
<protein>
    <submittedName>
        <fullName evidence="4">D-alanyl-D-alanine carboxypeptidase/D-alanyl-D-alanine-endopeptidase</fullName>
    </submittedName>
</protein>
<evidence type="ECO:0000256" key="3">
    <source>
        <dbReference type="SAM" id="SignalP"/>
    </source>
</evidence>
<dbReference type="InterPro" id="IPR012338">
    <property type="entry name" value="Beta-lactam/transpept-like"/>
</dbReference>
<dbReference type="Proteomes" id="UP000886047">
    <property type="component" value="Unassembled WGS sequence"/>
</dbReference>
<dbReference type="Gene3D" id="3.50.80.20">
    <property type="entry name" value="D-Ala-D-Ala carboxypeptidase C, peptidase S13"/>
    <property type="match status" value="1"/>
</dbReference>
<dbReference type="GO" id="GO:0006508">
    <property type="term" value="P:proteolysis"/>
    <property type="evidence" value="ECO:0007669"/>
    <property type="project" value="InterPro"/>
</dbReference>
<proteinExistence type="inferred from homology"/>
<organism evidence="4">
    <name type="scientific">Mariniphaga anaerophila</name>
    <dbReference type="NCBI Taxonomy" id="1484053"/>
    <lineage>
        <taxon>Bacteria</taxon>
        <taxon>Pseudomonadati</taxon>
        <taxon>Bacteroidota</taxon>
        <taxon>Bacteroidia</taxon>
        <taxon>Marinilabiliales</taxon>
        <taxon>Prolixibacteraceae</taxon>
        <taxon>Mariniphaga</taxon>
    </lineage>
</organism>
<comment type="similarity">
    <text evidence="1">Belongs to the peptidase S13 family.</text>
</comment>
<comment type="caution">
    <text evidence="4">The sequence shown here is derived from an EMBL/GenBank/DDBJ whole genome shotgun (WGS) entry which is preliminary data.</text>
</comment>
<dbReference type="PANTHER" id="PTHR30023:SF0">
    <property type="entry name" value="PENICILLIN-SENSITIVE CARBOXYPEPTIDASE A"/>
    <property type="match status" value="1"/>
</dbReference>